<dbReference type="Pfam" id="PF01590">
    <property type="entry name" value="GAF"/>
    <property type="match status" value="1"/>
</dbReference>
<protein>
    <recommendedName>
        <fullName evidence="6">FYVE-type domain-containing protein</fullName>
    </recommendedName>
</protein>
<dbReference type="STRING" id="29920.A0A329SCV9"/>
<dbReference type="InterPro" id="IPR023393">
    <property type="entry name" value="START-like_dom_sf"/>
</dbReference>
<dbReference type="Proteomes" id="UP000251314">
    <property type="component" value="Unassembled WGS sequence"/>
</dbReference>
<dbReference type="Proteomes" id="UP000735874">
    <property type="component" value="Unassembled WGS sequence"/>
</dbReference>
<dbReference type="InterPro" id="IPR013083">
    <property type="entry name" value="Znf_RING/FYVE/PHD"/>
</dbReference>
<dbReference type="Proteomes" id="UP000760860">
    <property type="component" value="Unassembled WGS sequence"/>
</dbReference>
<dbReference type="InterPro" id="IPR003018">
    <property type="entry name" value="GAF"/>
</dbReference>
<dbReference type="CDD" id="cd00065">
    <property type="entry name" value="FYVE_like_SF"/>
    <property type="match status" value="1"/>
</dbReference>
<feature type="region of interest" description="Disordered" evidence="5">
    <location>
        <begin position="655"/>
        <end position="678"/>
    </location>
</feature>
<dbReference type="SUPFAM" id="SSF57903">
    <property type="entry name" value="FYVE/PHD zinc finger"/>
    <property type="match status" value="1"/>
</dbReference>
<evidence type="ECO:0000313" key="10">
    <source>
        <dbReference type="EMBL" id="KAG2984083.1"/>
    </source>
</evidence>
<dbReference type="EMBL" id="RCMG01000252">
    <property type="protein sequence ID" value="KAG2858444.1"/>
    <property type="molecule type" value="Genomic_DNA"/>
</dbReference>
<keyword evidence="3" id="KW-0862">Zinc</keyword>
<evidence type="ECO:0000313" key="11">
    <source>
        <dbReference type="EMBL" id="KAG3218705.1"/>
    </source>
</evidence>
<evidence type="ECO:0000313" key="13">
    <source>
        <dbReference type="EMBL" id="RAW34707.1"/>
    </source>
</evidence>
<dbReference type="EMBL" id="RCMI01000231">
    <property type="protein sequence ID" value="KAG2924038.1"/>
    <property type="molecule type" value="Genomic_DNA"/>
</dbReference>
<dbReference type="PANTHER" id="PTHR43102:SF2">
    <property type="entry name" value="GAF DOMAIN-CONTAINING PROTEIN"/>
    <property type="match status" value="1"/>
</dbReference>
<dbReference type="Proteomes" id="UP000697107">
    <property type="component" value="Unassembled WGS sequence"/>
</dbReference>
<evidence type="ECO:0000256" key="4">
    <source>
        <dbReference type="PROSITE-ProRule" id="PRU00091"/>
    </source>
</evidence>
<dbReference type="InterPro" id="IPR029016">
    <property type="entry name" value="GAF-like_dom_sf"/>
</dbReference>
<keyword evidence="14" id="KW-1185">Reference proteome</keyword>
<evidence type="ECO:0000256" key="5">
    <source>
        <dbReference type="SAM" id="MobiDB-lite"/>
    </source>
</evidence>
<evidence type="ECO:0000256" key="1">
    <source>
        <dbReference type="ARBA" id="ARBA00022723"/>
    </source>
</evidence>
<gene>
    <name evidence="12" type="ORF">JG687_00008532</name>
    <name evidence="13" type="ORF">PC110_g8975</name>
    <name evidence="7" type="ORF">PC113_g9812</name>
    <name evidence="8" type="ORF">PC115_g8760</name>
    <name evidence="9" type="ORF">PC117_g10252</name>
    <name evidence="10" type="ORF">PC118_g9067</name>
    <name evidence="11" type="ORF">PC129_g10493</name>
</gene>
<evidence type="ECO:0000256" key="3">
    <source>
        <dbReference type="ARBA" id="ARBA00022833"/>
    </source>
</evidence>
<dbReference type="Proteomes" id="UP000774804">
    <property type="component" value="Unassembled WGS sequence"/>
</dbReference>
<dbReference type="InterPro" id="IPR011011">
    <property type="entry name" value="Znf_FYVE_PHD"/>
</dbReference>
<dbReference type="InterPro" id="IPR000306">
    <property type="entry name" value="Znf_FYVE"/>
</dbReference>
<evidence type="ECO:0000313" key="12">
    <source>
        <dbReference type="EMBL" id="KAG6959877.1"/>
    </source>
</evidence>
<dbReference type="Gene3D" id="3.30.40.10">
    <property type="entry name" value="Zinc/RING finger domain, C3HC4 (zinc finger)"/>
    <property type="match status" value="1"/>
</dbReference>
<evidence type="ECO:0000313" key="9">
    <source>
        <dbReference type="EMBL" id="KAG2941345.1"/>
    </source>
</evidence>
<keyword evidence="2 4" id="KW-0863">Zinc-finger</keyword>
<dbReference type="PANTHER" id="PTHR43102">
    <property type="entry name" value="SLR1143 PROTEIN"/>
    <property type="match status" value="1"/>
</dbReference>
<dbReference type="EMBL" id="MJFZ01000192">
    <property type="protein sequence ID" value="RAW34707.1"/>
    <property type="molecule type" value="Genomic_DNA"/>
</dbReference>
<dbReference type="PROSITE" id="PS50178">
    <property type="entry name" value="ZF_FYVE"/>
    <property type="match status" value="1"/>
</dbReference>
<organism evidence="13 14">
    <name type="scientific">Phytophthora cactorum</name>
    <dbReference type="NCBI Taxonomy" id="29920"/>
    <lineage>
        <taxon>Eukaryota</taxon>
        <taxon>Sar</taxon>
        <taxon>Stramenopiles</taxon>
        <taxon>Oomycota</taxon>
        <taxon>Peronosporomycetes</taxon>
        <taxon>Peronosporales</taxon>
        <taxon>Peronosporaceae</taxon>
        <taxon>Phytophthora</taxon>
    </lineage>
</organism>
<dbReference type="Gene3D" id="3.30.450.40">
    <property type="match status" value="1"/>
</dbReference>
<comment type="caution">
    <text evidence="13">The sequence shown here is derived from an EMBL/GenBank/DDBJ whole genome shotgun (WGS) entry which is preliminary data.</text>
</comment>
<evidence type="ECO:0000313" key="7">
    <source>
        <dbReference type="EMBL" id="KAG2858444.1"/>
    </source>
</evidence>
<dbReference type="AlphaFoldDB" id="A0A329SCV9"/>
<dbReference type="GO" id="GO:0008270">
    <property type="term" value="F:zinc ion binding"/>
    <property type="evidence" value="ECO:0007669"/>
    <property type="project" value="UniProtKB-KW"/>
</dbReference>
<dbReference type="InterPro" id="IPR017455">
    <property type="entry name" value="Znf_FYVE-rel"/>
</dbReference>
<dbReference type="EMBL" id="RCMK01000246">
    <property type="protein sequence ID" value="KAG2941345.1"/>
    <property type="molecule type" value="Genomic_DNA"/>
</dbReference>
<dbReference type="SUPFAM" id="SSF55781">
    <property type="entry name" value="GAF domain-like"/>
    <property type="match status" value="1"/>
</dbReference>
<proteinExistence type="predicted"/>
<evidence type="ECO:0000313" key="8">
    <source>
        <dbReference type="EMBL" id="KAG2924038.1"/>
    </source>
</evidence>
<evidence type="ECO:0000256" key="2">
    <source>
        <dbReference type="ARBA" id="ARBA00022771"/>
    </source>
</evidence>
<reference evidence="13 14" key="1">
    <citation type="submission" date="2018-01" db="EMBL/GenBank/DDBJ databases">
        <title>Draft genome of the strawberry crown rot pathogen Phytophthora cactorum.</title>
        <authorList>
            <person name="Armitage A.D."/>
            <person name="Lysoe E."/>
            <person name="Nellist C.F."/>
            <person name="Harrison R.J."/>
            <person name="Brurberg M.B."/>
        </authorList>
    </citation>
    <scope>NUCLEOTIDE SEQUENCE [LARGE SCALE GENOMIC DNA]</scope>
    <source>
        <strain evidence="13 14">10300</strain>
    </source>
</reference>
<dbReference type="OrthoDB" id="303614at2759"/>
<keyword evidence="1" id="KW-0479">Metal-binding</keyword>
<dbReference type="SMART" id="SM00065">
    <property type="entry name" value="GAF"/>
    <property type="match status" value="1"/>
</dbReference>
<dbReference type="Proteomes" id="UP000688947">
    <property type="component" value="Unassembled WGS sequence"/>
</dbReference>
<dbReference type="Gene3D" id="3.30.530.20">
    <property type="match status" value="1"/>
</dbReference>
<feature type="compositionally biased region" description="Polar residues" evidence="5">
    <location>
        <begin position="658"/>
        <end position="678"/>
    </location>
</feature>
<dbReference type="Pfam" id="PF01363">
    <property type="entry name" value="FYVE"/>
    <property type="match status" value="1"/>
</dbReference>
<feature type="domain" description="FYVE-type" evidence="6">
    <location>
        <begin position="281"/>
        <end position="341"/>
    </location>
</feature>
<name>A0A329SCV9_9STRA</name>
<evidence type="ECO:0000259" key="6">
    <source>
        <dbReference type="PROSITE" id="PS50178"/>
    </source>
</evidence>
<dbReference type="SMART" id="SM00064">
    <property type="entry name" value="FYVE"/>
    <property type="match status" value="1"/>
</dbReference>
<sequence length="678" mass="74698">MVRSLPLRSGFFKAPDLSDADQAELLSWGRSLVPDLVRQPDVEWTMIHERKGVQLCEDRQKGGLTYSIRAVGPVRASLDDVMDIFLAQTTVDYRSLMQLQLREFFADAAVLFHKEQNESEALSIKWTAARTKKSVASIGGQVGVDFCFLEYAGVISSELVDGNSSTLKGSSSSNKGTPVGVCLYESIDQTECPSLYDSHKLERASVSKCGFIFRPHVDDGVVEATFVCSIRQPPGARSKRRWNRALLAHWAESVGGIEEAISRRRISKELTKRRVPTWVNDKDRACCHLCLKTFTNTRRKHHCRACGEIICRACSVYKSVDLQSVGLTTLRVCKACMDGTSTTAADREKEEANLTAAAAVTVAANGVTDDGVALPEGVDNSILRDAVEEYALALPGAQVSTVPDLVGIAWLQQLATRDQESKAMVNALMERLRLDSQQKDVGGTTEEQVDIYDTLCDLAAQTLACKYAVVSLVDENRQWFKSAVNVKESEVPRDFSFCEYPVRDQRPLVVMDTLRDPRFKMNPFVTGPLGVRFLAGAPLFTVDNECVGAVCVLDTAPRESLQESQIATMQNLAHLAMVMVQERREAQSKVARAMAASSQIVPARQNGGQITNNAGSSDLVPLSSYSETSMVVQGRERPKEDPVLKEQMIQLLHKASQVRDQVNQQTHKQQAGLQSSAE</sequence>
<evidence type="ECO:0000313" key="14">
    <source>
        <dbReference type="Proteomes" id="UP000251314"/>
    </source>
</evidence>
<accession>A0A329SCV9</accession>
<dbReference type="Proteomes" id="UP000736787">
    <property type="component" value="Unassembled WGS sequence"/>
</dbReference>
<dbReference type="EMBL" id="JAENGZ010000413">
    <property type="protein sequence ID" value="KAG6959877.1"/>
    <property type="molecule type" value="Genomic_DNA"/>
</dbReference>
<dbReference type="EMBL" id="RCML01000242">
    <property type="protein sequence ID" value="KAG2984083.1"/>
    <property type="molecule type" value="Genomic_DNA"/>
</dbReference>
<dbReference type="VEuPathDB" id="FungiDB:PC110_g8975"/>
<dbReference type="EMBL" id="RCMV01000347">
    <property type="protein sequence ID" value="KAG3218705.1"/>
    <property type="molecule type" value="Genomic_DNA"/>
</dbReference>
<reference evidence="12" key="3">
    <citation type="submission" date="2021-01" db="EMBL/GenBank/DDBJ databases">
        <title>Phytophthora aleatoria, a newly-described species from Pinus radiata is distinct from Phytophthora cactorum isolates based on comparative genomics.</title>
        <authorList>
            <person name="Mcdougal R."/>
            <person name="Panda P."/>
            <person name="Williams N."/>
            <person name="Studholme D.J."/>
        </authorList>
    </citation>
    <scope>NUCLEOTIDE SEQUENCE</scope>
    <source>
        <strain evidence="12">NZFS 3830</strain>
    </source>
</reference>
<reference evidence="7" key="2">
    <citation type="submission" date="2018-10" db="EMBL/GenBank/DDBJ databases">
        <title>Effector identification in a new, highly contiguous assembly of the strawberry crown rot pathogen Phytophthora cactorum.</title>
        <authorList>
            <person name="Armitage A.D."/>
            <person name="Nellist C.F."/>
            <person name="Bates H."/>
            <person name="Vickerstaff R.J."/>
            <person name="Harrison R.J."/>
        </authorList>
    </citation>
    <scope>NUCLEOTIDE SEQUENCE</scope>
    <source>
        <strain evidence="7">15-7</strain>
        <strain evidence="8">4032</strain>
        <strain evidence="9">4040</strain>
        <strain evidence="10">P415</strain>
        <strain evidence="11">P421</strain>
    </source>
</reference>